<dbReference type="InterPro" id="IPR036938">
    <property type="entry name" value="PAP2/HPO_sf"/>
</dbReference>
<dbReference type="Gene3D" id="1.20.144.10">
    <property type="entry name" value="Phosphatidic acid phosphatase type 2/haloperoxidase"/>
    <property type="match status" value="1"/>
</dbReference>
<name>A0A8H6YRI3_9AGAR</name>
<dbReference type="Pfam" id="PF01569">
    <property type="entry name" value="PAP2"/>
    <property type="match status" value="1"/>
</dbReference>
<evidence type="ECO:0000256" key="2">
    <source>
        <dbReference type="ARBA" id="ARBA00008816"/>
    </source>
</evidence>
<dbReference type="InterPro" id="IPR000326">
    <property type="entry name" value="PAP2/HPO"/>
</dbReference>
<dbReference type="SMART" id="SM00014">
    <property type="entry name" value="acidPPc"/>
    <property type="match status" value="1"/>
</dbReference>
<dbReference type="PANTHER" id="PTHR10165">
    <property type="entry name" value="LIPID PHOSPHATE PHOSPHATASE"/>
    <property type="match status" value="1"/>
</dbReference>
<evidence type="ECO:0000256" key="1">
    <source>
        <dbReference type="ARBA" id="ARBA00004141"/>
    </source>
</evidence>
<feature type="domain" description="Phosphatidic acid phosphatase type 2/haloperoxidase" evidence="7">
    <location>
        <begin position="102"/>
        <end position="271"/>
    </location>
</feature>
<feature type="transmembrane region" description="Helical" evidence="6">
    <location>
        <begin position="67"/>
        <end position="90"/>
    </location>
</feature>
<organism evidence="8 9">
    <name type="scientific">Mycena venus</name>
    <dbReference type="NCBI Taxonomy" id="2733690"/>
    <lineage>
        <taxon>Eukaryota</taxon>
        <taxon>Fungi</taxon>
        <taxon>Dikarya</taxon>
        <taxon>Basidiomycota</taxon>
        <taxon>Agaricomycotina</taxon>
        <taxon>Agaricomycetes</taxon>
        <taxon>Agaricomycetidae</taxon>
        <taxon>Agaricales</taxon>
        <taxon>Marasmiineae</taxon>
        <taxon>Mycenaceae</taxon>
        <taxon>Mycena</taxon>
    </lineage>
</organism>
<accession>A0A8H6YRI3</accession>
<dbReference type="GO" id="GO:0008195">
    <property type="term" value="F:phosphatidate phosphatase activity"/>
    <property type="evidence" value="ECO:0007669"/>
    <property type="project" value="TreeGrafter"/>
</dbReference>
<comment type="similarity">
    <text evidence="2">Belongs to the PA-phosphatase related phosphoesterase family.</text>
</comment>
<dbReference type="GO" id="GO:0006644">
    <property type="term" value="P:phospholipid metabolic process"/>
    <property type="evidence" value="ECO:0007669"/>
    <property type="project" value="InterPro"/>
</dbReference>
<dbReference type="SUPFAM" id="SSF48317">
    <property type="entry name" value="Acid phosphatase/Vanadium-dependent haloperoxidase"/>
    <property type="match status" value="1"/>
</dbReference>
<feature type="transmembrane region" description="Helical" evidence="6">
    <location>
        <begin position="176"/>
        <end position="194"/>
    </location>
</feature>
<comment type="subcellular location">
    <subcellularLocation>
        <location evidence="1">Membrane</location>
        <topology evidence="1">Multi-pass membrane protein</topology>
    </subcellularLocation>
</comment>
<dbReference type="AlphaFoldDB" id="A0A8H6YRI3"/>
<keyword evidence="3 6" id="KW-0812">Transmembrane</keyword>
<evidence type="ECO:0000256" key="6">
    <source>
        <dbReference type="SAM" id="Phobius"/>
    </source>
</evidence>
<keyword evidence="9" id="KW-1185">Reference proteome</keyword>
<dbReference type="CDD" id="cd03390">
    <property type="entry name" value="PAP2_containing_1_like"/>
    <property type="match status" value="1"/>
</dbReference>
<proteinExistence type="inferred from homology"/>
<dbReference type="GO" id="GO:0046839">
    <property type="term" value="P:phospholipid dephosphorylation"/>
    <property type="evidence" value="ECO:0007669"/>
    <property type="project" value="TreeGrafter"/>
</dbReference>
<keyword evidence="4 6" id="KW-1133">Transmembrane helix</keyword>
<evidence type="ECO:0000313" key="8">
    <source>
        <dbReference type="EMBL" id="KAF7362630.1"/>
    </source>
</evidence>
<gene>
    <name evidence="8" type="ORF">MVEN_00612000</name>
</gene>
<keyword evidence="5 6" id="KW-0472">Membrane</keyword>
<evidence type="ECO:0000256" key="3">
    <source>
        <dbReference type="ARBA" id="ARBA00022692"/>
    </source>
</evidence>
<sequence>MATARVSPNPVTATSKSKLLVSYVPDWIITLALAAVFFSLDVVHGFRRQFSLTDTSLRHTYAVHERIPNLALYMIAVVAPAVLQAVINVATIRSWWDLHNSLLGLILGLSITGAVTQFTKITVGSPRPDLIDRCQPVAGSVDPVYGLSNYTICTSPVDSSIMLDGFRSFPSGHSSLSFAGLGFLAFYLAGKLHLFDQRGYAFKAWISLAPFAGAALVAISRTMDYRRESQHFFIKSASADDPFRSSYVTSDHWLDVVAGSILGTVVAYFTYRQYYPSLASEVSHRPYSPRSARATEANERFAHHRRASSGASYRDINERPTTEDIVDSGPLQGTVLRDGPGSLREVWRDGGNRVRARHCSRPRTFRLNRCRKGDKCLLTVYCVDEIVKLSTGLNFPDEINKANLSGTAVAFKLNSESKVSTGSGP</sequence>
<evidence type="ECO:0000256" key="5">
    <source>
        <dbReference type="ARBA" id="ARBA00023136"/>
    </source>
</evidence>
<comment type="caution">
    <text evidence="8">The sequence shown here is derived from an EMBL/GenBank/DDBJ whole genome shotgun (WGS) entry which is preliminary data.</text>
</comment>
<dbReference type="OrthoDB" id="8907274at2759"/>
<dbReference type="GO" id="GO:0016020">
    <property type="term" value="C:membrane"/>
    <property type="evidence" value="ECO:0007669"/>
    <property type="project" value="UniProtKB-SubCell"/>
</dbReference>
<evidence type="ECO:0000313" key="9">
    <source>
        <dbReference type="Proteomes" id="UP000620124"/>
    </source>
</evidence>
<feature type="transmembrane region" description="Helical" evidence="6">
    <location>
        <begin position="200"/>
        <end position="219"/>
    </location>
</feature>
<dbReference type="EMBL" id="JACAZI010000004">
    <property type="protein sequence ID" value="KAF7362630.1"/>
    <property type="molecule type" value="Genomic_DNA"/>
</dbReference>
<evidence type="ECO:0000259" key="7">
    <source>
        <dbReference type="SMART" id="SM00014"/>
    </source>
</evidence>
<dbReference type="Proteomes" id="UP000620124">
    <property type="component" value="Unassembled WGS sequence"/>
</dbReference>
<dbReference type="PANTHER" id="PTHR10165:SF35">
    <property type="entry name" value="RE23632P"/>
    <property type="match status" value="1"/>
</dbReference>
<reference evidence="8" key="1">
    <citation type="submission" date="2020-05" db="EMBL/GenBank/DDBJ databases">
        <title>Mycena genomes resolve the evolution of fungal bioluminescence.</title>
        <authorList>
            <person name="Tsai I.J."/>
        </authorList>
    </citation>
    <scope>NUCLEOTIDE SEQUENCE</scope>
    <source>
        <strain evidence="8">CCC161011</strain>
    </source>
</reference>
<dbReference type="InterPro" id="IPR043216">
    <property type="entry name" value="PAP-like"/>
</dbReference>
<evidence type="ECO:0000256" key="4">
    <source>
        <dbReference type="ARBA" id="ARBA00022989"/>
    </source>
</evidence>
<protein>
    <recommendedName>
        <fullName evidence="7">Phosphatidic acid phosphatase type 2/haloperoxidase domain-containing protein</fullName>
    </recommendedName>
</protein>
<feature type="transmembrane region" description="Helical" evidence="6">
    <location>
        <begin position="102"/>
        <end position="123"/>
    </location>
</feature>
<feature type="transmembrane region" description="Helical" evidence="6">
    <location>
        <begin position="27"/>
        <end position="46"/>
    </location>
</feature>